<dbReference type="EMBL" id="CP024793">
    <property type="protein sequence ID" value="AUB44907.1"/>
    <property type="molecule type" value="Genomic_DNA"/>
</dbReference>
<dbReference type="Proteomes" id="UP000232003">
    <property type="component" value="Plasmid pNFSY08"/>
</dbReference>
<keyword evidence="2" id="KW-1185">Reference proteome</keyword>
<geneLocation type="plasmid" evidence="2">
    <name>pnfsy08</name>
</geneLocation>
<gene>
    <name evidence="1" type="ORF">COO91_11160</name>
</gene>
<dbReference type="KEGG" id="nfl:COO91_11160"/>
<evidence type="ECO:0000313" key="2">
    <source>
        <dbReference type="Proteomes" id="UP000232003"/>
    </source>
</evidence>
<accession>A0A2K8TB41</accession>
<organism evidence="1 2">
    <name type="scientific">Nostoc flagelliforme CCNUN1</name>
    <dbReference type="NCBI Taxonomy" id="2038116"/>
    <lineage>
        <taxon>Bacteria</taxon>
        <taxon>Bacillati</taxon>
        <taxon>Cyanobacteriota</taxon>
        <taxon>Cyanophyceae</taxon>
        <taxon>Nostocales</taxon>
        <taxon>Nostocaceae</taxon>
        <taxon>Nostoc</taxon>
    </lineage>
</organism>
<name>A0A2K8TB41_9NOSO</name>
<evidence type="ECO:0000313" key="1">
    <source>
        <dbReference type="EMBL" id="AUB44907.1"/>
    </source>
</evidence>
<proteinExistence type="predicted"/>
<protein>
    <submittedName>
        <fullName evidence="1">Uncharacterized protein</fullName>
    </submittedName>
</protein>
<keyword evidence="1" id="KW-0614">Plasmid</keyword>
<dbReference type="AlphaFoldDB" id="A0A2K8TB41"/>
<sequence>MPAIKNRYLPGTQQEGFEPDLKFPPDFSTSQILQLRENVAEAKPDTLVVVSCQIGEAEVDELELKLPIVVYLVMGDTKGVNHFLVVKIQLSADIWSGEERFIDLEEQLGDKFFKDYEIQLTFDNETQTRVEFEVLQTLNMPARLEFLPEFKKFSPTVDLPTLRSI</sequence>
<reference evidence="1 2" key="1">
    <citation type="submission" date="2017-11" db="EMBL/GenBank/DDBJ databases">
        <title>Complete genome of a free-living desiccation-tolerant cyanobacterium and its photosynthetic adaptation to extreme terrestrial habitat.</title>
        <authorList>
            <person name="Shang J."/>
        </authorList>
    </citation>
    <scope>NUCLEOTIDE SEQUENCE [LARGE SCALE GENOMIC DNA]</scope>
    <source>
        <strain evidence="1 2">CCNUN1</strain>
        <plasmid evidence="2">pnfsy08</plasmid>
    </source>
</reference>